<comment type="similarity">
    <text evidence="2">Belongs to the FlgN family.</text>
</comment>
<dbReference type="SUPFAM" id="SSF140566">
    <property type="entry name" value="FlgN-like"/>
    <property type="match status" value="1"/>
</dbReference>
<dbReference type="Proteomes" id="UP000319852">
    <property type="component" value="Chromosome"/>
</dbReference>
<dbReference type="InterPro" id="IPR036679">
    <property type="entry name" value="FlgN-like_sf"/>
</dbReference>
<keyword evidence="6" id="KW-1185">Reference proteome</keyword>
<evidence type="ECO:0000313" key="5">
    <source>
        <dbReference type="EMBL" id="QDS98320.1"/>
    </source>
</evidence>
<evidence type="ECO:0000256" key="2">
    <source>
        <dbReference type="ARBA" id="ARBA00007703"/>
    </source>
</evidence>
<accession>A0A517MTV8</accession>
<evidence type="ECO:0000313" key="6">
    <source>
        <dbReference type="Proteomes" id="UP000319852"/>
    </source>
</evidence>
<dbReference type="GO" id="GO:0044780">
    <property type="term" value="P:bacterial-type flagellum assembly"/>
    <property type="evidence" value="ECO:0007669"/>
    <property type="project" value="InterPro"/>
</dbReference>
<keyword evidence="3" id="KW-1005">Bacterial flagellum biogenesis</keyword>
<reference evidence="5 6" key="1">
    <citation type="submission" date="2019-02" db="EMBL/GenBank/DDBJ databases">
        <title>Deep-cultivation of Planctomycetes and their phenomic and genomic characterization uncovers novel biology.</title>
        <authorList>
            <person name="Wiegand S."/>
            <person name="Jogler M."/>
            <person name="Boedeker C."/>
            <person name="Pinto D."/>
            <person name="Vollmers J."/>
            <person name="Rivas-Marin E."/>
            <person name="Kohn T."/>
            <person name="Peeters S.H."/>
            <person name="Heuer A."/>
            <person name="Rast P."/>
            <person name="Oberbeckmann S."/>
            <person name="Bunk B."/>
            <person name="Jeske O."/>
            <person name="Meyerdierks A."/>
            <person name="Storesund J.E."/>
            <person name="Kallscheuer N."/>
            <person name="Luecker S."/>
            <person name="Lage O.M."/>
            <person name="Pohl T."/>
            <person name="Merkel B.J."/>
            <person name="Hornburger P."/>
            <person name="Mueller R.-W."/>
            <person name="Bruemmer F."/>
            <person name="Labrenz M."/>
            <person name="Spormann A.M."/>
            <person name="Op den Camp H."/>
            <person name="Overmann J."/>
            <person name="Amann R."/>
            <person name="Jetten M.S.M."/>
            <person name="Mascher T."/>
            <person name="Medema M.H."/>
            <person name="Devos D.P."/>
            <person name="Kaster A.-K."/>
            <person name="Ovreas L."/>
            <person name="Rohde M."/>
            <person name="Galperin M.Y."/>
            <person name="Jogler C."/>
        </authorList>
    </citation>
    <scope>NUCLEOTIDE SEQUENCE [LARGE SCALE GENOMIC DNA]</scope>
    <source>
        <strain evidence="5 6">HG15A2</strain>
    </source>
</reference>
<dbReference type="InterPro" id="IPR007809">
    <property type="entry name" value="FlgN-like"/>
</dbReference>
<dbReference type="Pfam" id="PF05130">
    <property type="entry name" value="FlgN"/>
    <property type="match status" value="1"/>
</dbReference>
<dbReference type="RefSeq" id="WP_218932396.1">
    <property type="nucleotide sequence ID" value="NZ_CP036263.1"/>
</dbReference>
<gene>
    <name evidence="5" type="ORF">HG15A2_15930</name>
</gene>
<protein>
    <submittedName>
        <fullName evidence="5">FlgN protein</fullName>
    </submittedName>
</protein>
<comment type="function">
    <text evidence="1">Required for the efficient initiation of filament assembly.</text>
</comment>
<proteinExistence type="inferred from homology"/>
<name>A0A517MTV8_9BACT</name>
<evidence type="ECO:0000256" key="1">
    <source>
        <dbReference type="ARBA" id="ARBA00002397"/>
    </source>
</evidence>
<dbReference type="Gene3D" id="1.20.58.300">
    <property type="entry name" value="FlgN-like"/>
    <property type="match status" value="1"/>
</dbReference>
<evidence type="ECO:0000256" key="4">
    <source>
        <dbReference type="SAM" id="MobiDB-lite"/>
    </source>
</evidence>
<feature type="region of interest" description="Disordered" evidence="4">
    <location>
        <begin position="152"/>
        <end position="177"/>
    </location>
</feature>
<evidence type="ECO:0000256" key="3">
    <source>
        <dbReference type="ARBA" id="ARBA00022795"/>
    </source>
</evidence>
<dbReference type="KEGG" id="amob:HG15A2_15930"/>
<organism evidence="5 6">
    <name type="scientific">Adhaeretor mobilis</name>
    <dbReference type="NCBI Taxonomy" id="1930276"/>
    <lineage>
        <taxon>Bacteria</taxon>
        <taxon>Pseudomonadati</taxon>
        <taxon>Planctomycetota</taxon>
        <taxon>Planctomycetia</taxon>
        <taxon>Pirellulales</taxon>
        <taxon>Lacipirellulaceae</taxon>
        <taxon>Adhaeretor</taxon>
    </lineage>
</organism>
<dbReference type="EMBL" id="CP036263">
    <property type="protein sequence ID" value="QDS98320.1"/>
    <property type="molecule type" value="Genomic_DNA"/>
</dbReference>
<sequence length="177" mass="18649">MTESDNATPPAETTWDTAVAGLIERLSTAQTGLLDLLASKREMLQRQDHEALASLAPEEAALGVELAACHQAREALLTRAAGEGLTGKTLAEASQSLPSEASAALVEPLAAAKKRSQLIRHECLAQWVVVQRTVLHLSQMLEIVATGGRSKPTYDNGSTLAKGVPQANSGSLMDRAV</sequence>
<dbReference type="AlphaFoldDB" id="A0A517MTV8"/>